<dbReference type="InterPro" id="IPR051531">
    <property type="entry name" value="N-acetyltransferase"/>
</dbReference>
<name>A0A0S2SGJ6_9GAMM</name>
<evidence type="ECO:0000313" key="6">
    <source>
        <dbReference type="Proteomes" id="UP000058114"/>
    </source>
</evidence>
<dbReference type="RefSeq" id="WP_060588342.1">
    <property type="nucleotide sequence ID" value="NZ_CP013067.1"/>
</dbReference>
<accession>A0A0S2SGJ6</accession>
<proteinExistence type="inferred from homology"/>
<dbReference type="PATRIC" id="fig|652.5.peg.3981"/>
<dbReference type="Proteomes" id="UP000058114">
    <property type="component" value="Chromosome"/>
</dbReference>
<keyword evidence="1 5" id="KW-0808">Transferase</keyword>
<dbReference type="KEGG" id="asr:WL1483_1367"/>
<evidence type="ECO:0000256" key="3">
    <source>
        <dbReference type="ARBA" id="ARBA00038502"/>
    </source>
</evidence>
<gene>
    <name evidence="5" type="primary">rimJ</name>
    <name evidence="5" type="ORF">WL1483_1367</name>
</gene>
<dbReference type="Pfam" id="PF13302">
    <property type="entry name" value="Acetyltransf_3"/>
    <property type="match status" value="1"/>
</dbReference>
<feature type="domain" description="N-acetyltransferase" evidence="4">
    <location>
        <begin position="26"/>
        <end position="181"/>
    </location>
</feature>
<evidence type="ECO:0000256" key="2">
    <source>
        <dbReference type="ARBA" id="ARBA00023315"/>
    </source>
</evidence>
<dbReference type="SUPFAM" id="SSF55729">
    <property type="entry name" value="Acyl-CoA N-acyltransferases (Nat)"/>
    <property type="match status" value="1"/>
</dbReference>
<evidence type="ECO:0000313" key="5">
    <source>
        <dbReference type="EMBL" id="ALP40786.1"/>
    </source>
</evidence>
<dbReference type="PROSITE" id="PS51186">
    <property type="entry name" value="GNAT"/>
    <property type="match status" value="1"/>
</dbReference>
<dbReference type="EMBL" id="CP013067">
    <property type="protein sequence ID" value="ALP40786.1"/>
    <property type="molecule type" value="Genomic_DNA"/>
</dbReference>
<dbReference type="GO" id="GO:0005737">
    <property type="term" value="C:cytoplasm"/>
    <property type="evidence" value="ECO:0007669"/>
    <property type="project" value="TreeGrafter"/>
</dbReference>
<dbReference type="PANTHER" id="PTHR43792:SF8">
    <property type="entry name" value="[RIBOSOMAL PROTEIN US5]-ALANINE N-ACETYLTRANSFERASE"/>
    <property type="match status" value="1"/>
</dbReference>
<evidence type="ECO:0000259" key="4">
    <source>
        <dbReference type="PROSITE" id="PS51186"/>
    </source>
</evidence>
<dbReference type="GO" id="GO:0008999">
    <property type="term" value="F:protein-N-terminal-alanine acetyltransferase activity"/>
    <property type="evidence" value="ECO:0007669"/>
    <property type="project" value="TreeGrafter"/>
</dbReference>
<dbReference type="Gene3D" id="3.40.630.30">
    <property type="match status" value="1"/>
</dbReference>
<keyword evidence="2" id="KW-0012">Acyltransferase</keyword>
<dbReference type="PANTHER" id="PTHR43792">
    <property type="entry name" value="GNAT FAMILY, PUTATIVE (AFU_ORTHOLOGUE AFUA_3G00765)-RELATED-RELATED"/>
    <property type="match status" value="1"/>
</dbReference>
<reference evidence="6" key="1">
    <citation type="submission" date="2015-10" db="EMBL/GenBank/DDBJ databases">
        <title>Complete Genome Sequence of Aeromonas schubertii strain WL1483.</title>
        <authorList>
            <person name="Liu L."/>
        </authorList>
    </citation>
    <scope>NUCLEOTIDE SEQUENCE [LARGE SCALE GENOMIC DNA]</scope>
    <source>
        <strain evidence="6">WL1483</strain>
    </source>
</reference>
<comment type="similarity">
    <text evidence="3">Belongs to the acetyltransferase family. RimJ subfamily.</text>
</comment>
<reference evidence="5 6" key="2">
    <citation type="journal article" date="2016" name="Genome Announc.">
        <title>Complete Genome Sequence of the Highly Virulent Aeromonas schubertii Strain WL1483, Isolated from Diseased Snakehead Fish (Channa argus) in China.</title>
        <authorList>
            <person name="Liu L."/>
            <person name="Li N."/>
            <person name="Zhang D."/>
            <person name="Fu X."/>
            <person name="Shi C."/>
            <person name="Lin Q."/>
            <person name="Hao G."/>
        </authorList>
    </citation>
    <scope>NUCLEOTIDE SEQUENCE [LARGE SCALE GENOMIC DNA]</scope>
    <source>
        <strain evidence="5 6">WL1483</strain>
    </source>
</reference>
<dbReference type="AlphaFoldDB" id="A0A0S2SGJ6"/>
<organism evidence="5 6">
    <name type="scientific">Aeromonas schubertii</name>
    <dbReference type="NCBI Taxonomy" id="652"/>
    <lineage>
        <taxon>Bacteria</taxon>
        <taxon>Pseudomonadati</taxon>
        <taxon>Pseudomonadota</taxon>
        <taxon>Gammaproteobacteria</taxon>
        <taxon>Aeromonadales</taxon>
        <taxon>Aeromonadaceae</taxon>
        <taxon>Aeromonas</taxon>
    </lineage>
</organism>
<sequence length="184" mass="21468">MNSMPHLTTARAHLTLLTPDHADLILDYYQRNRDHLEPWEPKRPDGFYTLPYWSNRLRDSYQQCFNGQSVNLVALDQQGRMIASCNFTNIIHGAFEACHLGYSLDSSRQGEGLMQEILSEALSYMFHRHGLNRVMACYIPRNERSGRLLERLGFEREGLARDYLMINGHWEDHVLTSLRRANWG</sequence>
<dbReference type="InterPro" id="IPR016181">
    <property type="entry name" value="Acyl_CoA_acyltransferase"/>
</dbReference>
<dbReference type="InterPro" id="IPR000182">
    <property type="entry name" value="GNAT_dom"/>
</dbReference>
<protein>
    <submittedName>
        <fullName evidence="5">Ribosomal-protein-alanine acetyltransferase</fullName>
    </submittedName>
</protein>
<evidence type="ECO:0000256" key="1">
    <source>
        <dbReference type="ARBA" id="ARBA00022679"/>
    </source>
</evidence>